<accession>A0A150JAW3</accession>
<proteinExistence type="predicted"/>
<evidence type="ECO:0000313" key="3">
    <source>
        <dbReference type="Proteomes" id="UP000075578"/>
    </source>
</evidence>
<dbReference type="PANTHER" id="PTHR43032">
    <property type="entry name" value="PROTEIN-METHIONINE-SULFOXIDE REDUCTASE"/>
    <property type="match status" value="1"/>
</dbReference>
<organism evidence="2 3">
    <name type="scientific">Candidatus Methanofastidiosum methylothiophilum</name>
    <dbReference type="NCBI Taxonomy" id="1705564"/>
    <lineage>
        <taxon>Archaea</taxon>
        <taxon>Methanobacteriati</taxon>
        <taxon>Methanobacteriota</taxon>
        <taxon>Stenosarchaea group</taxon>
        <taxon>Candidatus Methanofastidiosia</taxon>
        <taxon>Candidatus Methanofastidiosales</taxon>
        <taxon>Candidatus Methanofastidiosaceae</taxon>
        <taxon>Candidatus Methanofastidiosum</taxon>
    </lineage>
</organism>
<dbReference type="PROSITE" id="PS51257">
    <property type="entry name" value="PROKAR_LIPOPROTEIN"/>
    <property type="match status" value="1"/>
</dbReference>
<dbReference type="Pfam" id="PF00174">
    <property type="entry name" value="Oxidored_molyb"/>
    <property type="match status" value="1"/>
</dbReference>
<sequence>MLNKRFTLFVISVLILFVGCVSERVNELQSVEIRQYNGENLSSFIELRDVSIKGPQNIDIKSYRLELSGLVNNPRKYTYDEVLAHQKYKKVVQINCVEGWKSKNLWEGILLKDVLDEAGLDPKANTIIFYAYDGYSTSLPLEYILDKNILLGTK</sequence>
<dbReference type="PANTHER" id="PTHR43032:SF2">
    <property type="entry name" value="BLL0505 PROTEIN"/>
    <property type="match status" value="1"/>
</dbReference>
<dbReference type="Gene3D" id="3.90.420.10">
    <property type="entry name" value="Oxidoreductase, molybdopterin-binding domain"/>
    <property type="match status" value="1"/>
</dbReference>
<dbReference type="AlphaFoldDB" id="A0A150JAW3"/>
<reference evidence="2 3" key="1">
    <citation type="journal article" date="2016" name="ISME J.">
        <title>Chasing the elusive Euryarchaeota class WSA2: genomes reveal a uniquely fastidious methyl-reducing methanogen.</title>
        <authorList>
            <person name="Nobu M.K."/>
            <person name="Narihiro T."/>
            <person name="Kuroda K."/>
            <person name="Mei R."/>
            <person name="Liu W.T."/>
        </authorList>
    </citation>
    <scope>NUCLEOTIDE SEQUENCE [LARGE SCALE GENOMIC DNA]</scope>
    <source>
        <strain evidence="2">U1lsi0528_Bin089</strain>
    </source>
</reference>
<comment type="caution">
    <text evidence="2">The sequence shown here is derived from an EMBL/GenBank/DDBJ whole genome shotgun (WGS) entry which is preliminary data.</text>
</comment>
<evidence type="ECO:0000259" key="1">
    <source>
        <dbReference type="Pfam" id="PF00174"/>
    </source>
</evidence>
<protein>
    <submittedName>
        <fullName evidence="2">TMAO/DMSO reductase</fullName>
    </submittedName>
</protein>
<dbReference type="EMBL" id="LNGD01000002">
    <property type="protein sequence ID" value="KYC54305.1"/>
    <property type="molecule type" value="Genomic_DNA"/>
</dbReference>
<name>A0A150JAW3_9EURY</name>
<dbReference type="InterPro" id="IPR036374">
    <property type="entry name" value="OxRdtase_Mopterin-bd_sf"/>
</dbReference>
<dbReference type="CDD" id="cd00321">
    <property type="entry name" value="SO_family_Moco"/>
    <property type="match status" value="1"/>
</dbReference>
<gene>
    <name evidence="2" type="ORF">AMQ74_00057</name>
</gene>
<dbReference type="InterPro" id="IPR000572">
    <property type="entry name" value="OxRdtase_Mopterin-bd_dom"/>
</dbReference>
<dbReference type="SUPFAM" id="SSF56524">
    <property type="entry name" value="Oxidoreductase molybdopterin-binding domain"/>
    <property type="match status" value="1"/>
</dbReference>
<dbReference type="Proteomes" id="UP000075578">
    <property type="component" value="Unassembled WGS sequence"/>
</dbReference>
<evidence type="ECO:0000313" key="2">
    <source>
        <dbReference type="EMBL" id="KYC54305.1"/>
    </source>
</evidence>
<feature type="domain" description="Oxidoreductase molybdopterin-binding" evidence="1">
    <location>
        <begin position="57"/>
        <end position="151"/>
    </location>
</feature>